<accession>A0AAE0YL31</accession>
<gene>
    <name evidence="2" type="ORF">RRG08_034074</name>
</gene>
<proteinExistence type="predicted"/>
<reference evidence="2" key="1">
    <citation type="journal article" date="2023" name="G3 (Bethesda)">
        <title>A reference genome for the long-term kleptoplast-retaining sea slug Elysia crispata morphotype clarki.</title>
        <authorList>
            <person name="Eastman K.E."/>
            <person name="Pendleton A.L."/>
            <person name="Shaikh M.A."/>
            <person name="Suttiyut T."/>
            <person name="Ogas R."/>
            <person name="Tomko P."/>
            <person name="Gavelis G."/>
            <person name="Widhalm J.R."/>
            <person name="Wisecaver J.H."/>
        </authorList>
    </citation>
    <scope>NUCLEOTIDE SEQUENCE</scope>
    <source>
        <strain evidence="2">ECLA1</strain>
    </source>
</reference>
<evidence type="ECO:0000313" key="2">
    <source>
        <dbReference type="EMBL" id="KAK3749102.1"/>
    </source>
</evidence>
<comment type="caution">
    <text evidence="2">The sequence shown here is derived from an EMBL/GenBank/DDBJ whole genome shotgun (WGS) entry which is preliminary data.</text>
</comment>
<dbReference type="Proteomes" id="UP001283361">
    <property type="component" value="Unassembled WGS sequence"/>
</dbReference>
<evidence type="ECO:0000256" key="1">
    <source>
        <dbReference type="SAM" id="MobiDB-lite"/>
    </source>
</evidence>
<evidence type="ECO:0000313" key="3">
    <source>
        <dbReference type="Proteomes" id="UP001283361"/>
    </source>
</evidence>
<organism evidence="2 3">
    <name type="scientific">Elysia crispata</name>
    <name type="common">lettuce slug</name>
    <dbReference type="NCBI Taxonomy" id="231223"/>
    <lineage>
        <taxon>Eukaryota</taxon>
        <taxon>Metazoa</taxon>
        <taxon>Spiralia</taxon>
        <taxon>Lophotrochozoa</taxon>
        <taxon>Mollusca</taxon>
        <taxon>Gastropoda</taxon>
        <taxon>Heterobranchia</taxon>
        <taxon>Euthyneura</taxon>
        <taxon>Panpulmonata</taxon>
        <taxon>Sacoglossa</taxon>
        <taxon>Placobranchoidea</taxon>
        <taxon>Plakobranchidae</taxon>
        <taxon>Elysia</taxon>
    </lineage>
</organism>
<dbReference type="EMBL" id="JAWDGP010005963">
    <property type="protein sequence ID" value="KAK3749102.1"/>
    <property type="molecule type" value="Genomic_DNA"/>
</dbReference>
<sequence length="143" mass="15710">MEPVPSLHSSIHCVPQRKFSTPRNSPCIYFFSETLKSGGINLRHELRLQHPDCHGGSSFFTEIGAVSCPNTVRYVGEISRISFHRRCVCNLTFFSIEKNESDFISPTSLAMDASTGTLQELIKESAGKLSRNSTEASGPGDEG</sequence>
<protein>
    <submittedName>
        <fullName evidence="2">Uncharacterized protein</fullName>
    </submittedName>
</protein>
<dbReference type="AlphaFoldDB" id="A0AAE0YL31"/>
<name>A0AAE0YL31_9GAST</name>
<feature type="region of interest" description="Disordered" evidence="1">
    <location>
        <begin position="124"/>
        <end position="143"/>
    </location>
</feature>
<keyword evidence="3" id="KW-1185">Reference proteome</keyword>